<gene>
    <name evidence="2" type="ORF">I5907_15840</name>
</gene>
<dbReference type="AlphaFoldDB" id="A0A931GY93"/>
<feature type="domain" description="DUF7674" evidence="1">
    <location>
        <begin position="9"/>
        <end position="102"/>
    </location>
</feature>
<evidence type="ECO:0000313" key="3">
    <source>
        <dbReference type="Proteomes" id="UP000628448"/>
    </source>
</evidence>
<reference evidence="2" key="1">
    <citation type="submission" date="2020-11" db="EMBL/GenBank/DDBJ databases">
        <title>Bacterial whole genome sequence for Panacibacter sp. DH6.</title>
        <authorList>
            <person name="Le V."/>
            <person name="Ko S."/>
            <person name="Ahn C.-Y."/>
            <person name="Oh H.-M."/>
        </authorList>
    </citation>
    <scope>NUCLEOTIDE SEQUENCE</scope>
    <source>
        <strain evidence="2">DH6</strain>
    </source>
</reference>
<evidence type="ECO:0000259" key="1">
    <source>
        <dbReference type="Pfam" id="PF24722"/>
    </source>
</evidence>
<dbReference type="RefSeq" id="WP_196991784.1">
    <property type="nucleotide sequence ID" value="NZ_JADWYR010000002.1"/>
</dbReference>
<accession>A0A931GY93</accession>
<protein>
    <recommendedName>
        <fullName evidence="1">DUF7674 domain-containing protein</fullName>
    </recommendedName>
</protein>
<dbReference type="Proteomes" id="UP000628448">
    <property type="component" value="Unassembled WGS sequence"/>
</dbReference>
<dbReference type="InterPro" id="IPR056091">
    <property type="entry name" value="DUF7674"/>
</dbReference>
<proteinExistence type="predicted"/>
<sequence>MINYYNIPDELKKQIPEFSFEEEEFTEMSTVVFSFFSGFIEENLTENNADVLERCAKFIDELCESENDKIGPLLDEIFLGVYNTSTHIHEKFFKLLSLLAKKRMELTISYWRRQENIQ</sequence>
<dbReference type="EMBL" id="JADWYR010000002">
    <property type="protein sequence ID" value="MBG9377714.1"/>
    <property type="molecule type" value="Genomic_DNA"/>
</dbReference>
<keyword evidence="3" id="KW-1185">Reference proteome</keyword>
<comment type="caution">
    <text evidence="2">The sequence shown here is derived from an EMBL/GenBank/DDBJ whole genome shotgun (WGS) entry which is preliminary data.</text>
</comment>
<evidence type="ECO:0000313" key="2">
    <source>
        <dbReference type="EMBL" id="MBG9377714.1"/>
    </source>
</evidence>
<organism evidence="2 3">
    <name type="scientific">Panacibacter microcysteis</name>
    <dbReference type="NCBI Taxonomy" id="2793269"/>
    <lineage>
        <taxon>Bacteria</taxon>
        <taxon>Pseudomonadati</taxon>
        <taxon>Bacteroidota</taxon>
        <taxon>Chitinophagia</taxon>
        <taxon>Chitinophagales</taxon>
        <taxon>Chitinophagaceae</taxon>
        <taxon>Panacibacter</taxon>
    </lineage>
</organism>
<dbReference type="Pfam" id="PF24722">
    <property type="entry name" value="DUF7674"/>
    <property type="match status" value="1"/>
</dbReference>
<name>A0A931GY93_9BACT</name>